<evidence type="ECO:0000259" key="1">
    <source>
        <dbReference type="Pfam" id="PF03235"/>
    </source>
</evidence>
<dbReference type="RefSeq" id="WP_260045998.1">
    <property type="nucleotide sequence ID" value="NZ_JANZXA010000006.1"/>
</dbReference>
<keyword evidence="3" id="KW-1185">Reference proteome</keyword>
<organism evidence="2 3">
    <name type="scientific">Novosphingobium mangrovi</name>
    <name type="common">ex Huang et al. 2023</name>
    <dbReference type="NCBI Taxonomy" id="2976432"/>
    <lineage>
        <taxon>Bacteria</taxon>
        <taxon>Pseudomonadati</taxon>
        <taxon>Pseudomonadota</taxon>
        <taxon>Alphaproteobacteria</taxon>
        <taxon>Sphingomonadales</taxon>
        <taxon>Sphingomonadaceae</taxon>
        <taxon>Novosphingobium</taxon>
    </lineage>
</organism>
<evidence type="ECO:0000313" key="3">
    <source>
        <dbReference type="Proteomes" id="UP001165583"/>
    </source>
</evidence>
<dbReference type="Pfam" id="PF03235">
    <property type="entry name" value="GmrSD_N"/>
    <property type="match status" value="1"/>
</dbReference>
<dbReference type="InterPro" id="IPR004919">
    <property type="entry name" value="GmrSD_N"/>
</dbReference>
<protein>
    <submittedName>
        <fullName evidence="2">DUF262 domain-containing protein</fullName>
    </submittedName>
</protein>
<sequence length="809" mass="92629">MTSLTFSQLLNRFGRVEIPTIQRDYVQGRNEQSVVRDGFLSVLYDALSGTDEHHALDLDFVYGSVSSELVSNGSGRSAFQPLDGQQRLTTLFLLHWYLAWRDHAEDDFRERFAVGGKSRFGYEVRPSSRDFIDALATHFPEYQAADRGLLSEVIKDEAWFFRGWRFDPTIQSALDMLDTMHKRFGNASGLYARLIDDTKPAITFQLLELEKFGLSDDLYIKMNARGKPLTAFETFKARFEDDLKHLFDNAPMPQLCGDQPVAKFFAHRIDTAWSDFFWPFRDIHTATFDDAIMNLLRAVIIVTRSPEAKTTDRDLTDLRRSMNGSSYDWFHQRTWLDQDMVTAFMTLLEHWCSDAEQPFRLDIGDERHLAEDALFRSAITRPSDLTYLQYLQFAAYTQFLVQASGEGPLDGFGSWMRVITNLAENTEYAGSDDLRRSFTGLHSLIPYMNDILGHLAANGTAAAPGFNVAQFNEERIKAHLIGLSEGWAERIARAERHDYFRGQIGFLLRFSGIDLNNADEEIARLGLDQAQELIAAFDHYFTCSVAMMNALTSDPAGVGRLWERALLATGDFLPMVGSNYCLLVTARDEAGSWKRLLGDAGKGEEHALVLQELWDQLTDPECFEAELVRIIDEQDDIELWRSAIISTPSVYSYGSKKMLRFVYDECEGEDDETFSVYLLSKSQMNGRHVELFTFCLYKKMSSDHRELSFEYEYEETISTDDNPCLHVTHTWDKDSGITFSIHFESETDQFEIWFDRSDVEVFPEVYATLVDRGFEIQDGDDDGWNKKCVGHSDIIEELQSLDDLLVIKK</sequence>
<reference evidence="2" key="1">
    <citation type="submission" date="2022-09" db="EMBL/GenBank/DDBJ databases">
        <title>Novosphingobium sp. Nov., a polycyclic aromatic hydrocarbon-degrading bacterium isolated form mangrove sediments in HongKong.</title>
        <authorList>
            <person name="Hu Z."/>
        </authorList>
    </citation>
    <scope>NUCLEOTIDE SEQUENCE</scope>
    <source>
        <strain evidence="2">HK4-1</strain>
    </source>
</reference>
<comment type="caution">
    <text evidence="2">The sequence shown here is derived from an EMBL/GenBank/DDBJ whole genome shotgun (WGS) entry which is preliminary data.</text>
</comment>
<proteinExistence type="predicted"/>
<evidence type="ECO:0000313" key="2">
    <source>
        <dbReference type="EMBL" id="MCT2399891.1"/>
    </source>
</evidence>
<name>A0ABT2I502_9SPHN</name>
<gene>
    <name evidence="2" type="ORF">NZK81_10040</name>
</gene>
<feature type="domain" description="GmrSD restriction endonucleases N-terminal" evidence="1">
    <location>
        <begin position="7"/>
        <end position="239"/>
    </location>
</feature>
<accession>A0ABT2I502</accession>
<dbReference type="Proteomes" id="UP001165583">
    <property type="component" value="Unassembled WGS sequence"/>
</dbReference>
<dbReference type="EMBL" id="JANZXA010000006">
    <property type="protein sequence ID" value="MCT2399891.1"/>
    <property type="molecule type" value="Genomic_DNA"/>
</dbReference>